<evidence type="ECO:0000313" key="15">
    <source>
        <dbReference type="EMBL" id="NMN97641.1"/>
    </source>
</evidence>
<keyword evidence="9 11" id="KW-0012">Acyltransferase</keyword>
<dbReference type="Proteomes" id="UP000535543">
    <property type="component" value="Unassembled WGS sequence"/>
</dbReference>
<evidence type="ECO:0000256" key="2">
    <source>
        <dbReference type="ARBA" id="ARBA00005189"/>
    </source>
</evidence>
<dbReference type="UniPathway" id="UPA00282"/>
<evidence type="ECO:0000256" key="3">
    <source>
        <dbReference type="ARBA" id="ARBA00009587"/>
    </source>
</evidence>
<dbReference type="PANTHER" id="PTHR31650:SF1">
    <property type="entry name" value="WAX ESTER SYNTHASE_DIACYLGLYCEROL ACYLTRANSFERASE 4-RELATED"/>
    <property type="match status" value="1"/>
</dbReference>
<dbReference type="PANTHER" id="PTHR31650">
    <property type="entry name" value="O-ACYLTRANSFERASE (WSD1-LIKE) FAMILY PROTEIN"/>
    <property type="match status" value="1"/>
</dbReference>
<dbReference type="Pfam" id="PF03007">
    <property type="entry name" value="WS_DGAT_cat"/>
    <property type="match status" value="1"/>
</dbReference>
<evidence type="ECO:0000313" key="16">
    <source>
        <dbReference type="Proteomes" id="UP000535543"/>
    </source>
</evidence>
<evidence type="ECO:0000259" key="13">
    <source>
        <dbReference type="Pfam" id="PF03007"/>
    </source>
</evidence>
<evidence type="ECO:0000256" key="5">
    <source>
        <dbReference type="ARBA" id="ARBA00022516"/>
    </source>
</evidence>
<dbReference type="InterPro" id="IPR009721">
    <property type="entry name" value="O-acyltransferase_WSD1_C"/>
</dbReference>
<dbReference type="EMBL" id="VCQU01000008">
    <property type="protein sequence ID" value="NMN97641.1"/>
    <property type="molecule type" value="Genomic_DNA"/>
</dbReference>
<name>A0A848KHK1_9NOCA</name>
<evidence type="ECO:0000256" key="7">
    <source>
        <dbReference type="ARBA" id="ARBA00022798"/>
    </source>
</evidence>
<evidence type="ECO:0000256" key="11">
    <source>
        <dbReference type="RuleBase" id="RU361241"/>
    </source>
</evidence>
<dbReference type="GO" id="GO:0005886">
    <property type="term" value="C:plasma membrane"/>
    <property type="evidence" value="ECO:0007669"/>
    <property type="project" value="TreeGrafter"/>
</dbReference>
<comment type="pathway">
    <text evidence="1 11">Glycerolipid metabolism; triacylglycerol biosynthesis.</text>
</comment>
<sequence>MEIIDPLDAAFLLAESREHPMHVGALMLFEPPADAGPEYVRAVYDQMVENTNYHPTFLKRLATPRGSLGGLFWDHDTELDVEYHIRRVAMPTPGRIRELLSVVSRWHGTLLDRHKPLWEAHIIEGLADGRFAIYVKVHHALLDGMSAQRLIQRRLSTDPNDRSCVPPWNRPEQPPTRRDKRSGFDPVGLLRAGGQAISDAAGMIPDAVTVARKAMGDSDLILPYRAPHTILNVPIGGARRFAAQSWDFDRISAVKKSAGVSVNDVVLAMCGGALRNYLIDNNALPDASMSAFVPISTRAPDKLDAGGNAVGAIIASLGTDTPDSVERLDAVTASMTSAKSLFKSIGGLSGLAWSGAAVSPMILAGLPLIGRVTPHSFNVIISNVPGPREEMYFNGARLDGMYPVSVVTDGQALNITLTNTAGTLDFGLIGCRRSLPSLQRILSHLETELTELEKAFV</sequence>
<dbReference type="Pfam" id="PF06974">
    <property type="entry name" value="WS_DGAT_C"/>
    <property type="match status" value="1"/>
</dbReference>
<dbReference type="GO" id="GO:0051701">
    <property type="term" value="P:biological process involved in interaction with host"/>
    <property type="evidence" value="ECO:0007669"/>
    <property type="project" value="TreeGrafter"/>
</dbReference>
<evidence type="ECO:0000259" key="14">
    <source>
        <dbReference type="Pfam" id="PF06974"/>
    </source>
</evidence>
<evidence type="ECO:0000256" key="4">
    <source>
        <dbReference type="ARBA" id="ARBA00013244"/>
    </source>
</evidence>
<keyword evidence="6 11" id="KW-0808">Transferase</keyword>
<keyword evidence="5 11" id="KW-0444">Lipid biosynthesis</keyword>
<protein>
    <recommendedName>
        <fullName evidence="4 11">Diacylglycerol O-acyltransferase</fullName>
        <ecNumber evidence="4 11">2.3.1.20</ecNumber>
    </recommendedName>
</protein>
<dbReference type="NCBIfam" id="TIGR02946">
    <property type="entry name" value="acyl_WS_DGAT"/>
    <property type="match status" value="1"/>
</dbReference>
<dbReference type="GO" id="GO:0004144">
    <property type="term" value="F:diacylglycerol O-acyltransferase activity"/>
    <property type="evidence" value="ECO:0007669"/>
    <property type="project" value="UniProtKB-EC"/>
</dbReference>
<evidence type="ECO:0000256" key="6">
    <source>
        <dbReference type="ARBA" id="ARBA00022679"/>
    </source>
</evidence>
<dbReference type="InterPro" id="IPR004255">
    <property type="entry name" value="O-acyltransferase_WSD1_N"/>
</dbReference>
<dbReference type="AlphaFoldDB" id="A0A848KHK1"/>
<gene>
    <name evidence="15" type="ORF">FGL95_21630</name>
</gene>
<dbReference type="RefSeq" id="WP_169590678.1">
    <property type="nucleotide sequence ID" value="NZ_VCQU01000008.1"/>
</dbReference>
<dbReference type="GO" id="GO:0001666">
    <property type="term" value="P:response to hypoxia"/>
    <property type="evidence" value="ECO:0007669"/>
    <property type="project" value="TreeGrafter"/>
</dbReference>
<keyword evidence="8 11" id="KW-0443">Lipid metabolism</keyword>
<dbReference type="InterPro" id="IPR045034">
    <property type="entry name" value="O-acyltransferase_WSD1-like"/>
</dbReference>
<dbReference type="GO" id="GO:0071731">
    <property type="term" value="P:response to nitric oxide"/>
    <property type="evidence" value="ECO:0007669"/>
    <property type="project" value="TreeGrafter"/>
</dbReference>
<evidence type="ECO:0000256" key="1">
    <source>
        <dbReference type="ARBA" id="ARBA00004771"/>
    </source>
</evidence>
<keyword evidence="7 11" id="KW-0319">Glycerol metabolism</keyword>
<feature type="region of interest" description="Disordered" evidence="12">
    <location>
        <begin position="157"/>
        <end position="185"/>
    </location>
</feature>
<comment type="pathway">
    <text evidence="2">Lipid metabolism.</text>
</comment>
<reference evidence="15 16" key="2">
    <citation type="submission" date="2020-06" db="EMBL/GenBank/DDBJ databases">
        <title>Antribacter stalactiti gen. nov., sp. nov., a new member of the family Nacardiaceae isolated from a cave.</title>
        <authorList>
            <person name="Kim I.S."/>
        </authorList>
    </citation>
    <scope>NUCLEOTIDE SEQUENCE [LARGE SCALE GENOMIC DNA]</scope>
    <source>
        <strain evidence="15 16">YC2-7</strain>
    </source>
</reference>
<evidence type="ECO:0000256" key="10">
    <source>
        <dbReference type="ARBA" id="ARBA00048109"/>
    </source>
</evidence>
<reference evidence="15 16" key="1">
    <citation type="submission" date="2019-05" db="EMBL/GenBank/DDBJ databases">
        <authorList>
            <person name="Lee S.D."/>
        </authorList>
    </citation>
    <scope>NUCLEOTIDE SEQUENCE [LARGE SCALE GENOMIC DNA]</scope>
    <source>
        <strain evidence="15 16">YC2-7</strain>
    </source>
</reference>
<feature type="domain" description="O-acyltransferase WSD1-like N-terminal" evidence="13">
    <location>
        <begin position="6"/>
        <end position="266"/>
    </location>
</feature>
<accession>A0A848KHK1</accession>
<comment type="catalytic activity">
    <reaction evidence="10 11">
        <text>an acyl-CoA + a 1,2-diacyl-sn-glycerol = a triacyl-sn-glycerol + CoA</text>
        <dbReference type="Rhea" id="RHEA:10868"/>
        <dbReference type="ChEBI" id="CHEBI:17815"/>
        <dbReference type="ChEBI" id="CHEBI:57287"/>
        <dbReference type="ChEBI" id="CHEBI:58342"/>
        <dbReference type="ChEBI" id="CHEBI:64615"/>
        <dbReference type="EC" id="2.3.1.20"/>
    </reaction>
</comment>
<organism evidence="15 16">
    <name type="scientific">Antrihabitans stalactiti</name>
    <dbReference type="NCBI Taxonomy" id="2584121"/>
    <lineage>
        <taxon>Bacteria</taxon>
        <taxon>Bacillati</taxon>
        <taxon>Actinomycetota</taxon>
        <taxon>Actinomycetes</taxon>
        <taxon>Mycobacteriales</taxon>
        <taxon>Nocardiaceae</taxon>
        <taxon>Antrihabitans</taxon>
    </lineage>
</organism>
<dbReference type="GO" id="GO:0006071">
    <property type="term" value="P:glycerol metabolic process"/>
    <property type="evidence" value="ECO:0007669"/>
    <property type="project" value="UniProtKB-KW"/>
</dbReference>
<evidence type="ECO:0000256" key="8">
    <source>
        <dbReference type="ARBA" id="ARBA00023098"/>
    </source>
</evidence>
<dbReference type="InterPro" id="IPR014292">
    <property type="entry name" value="Acyl_transf_WS/DGAT"/>
</dbReference>
<dbReference type="SUPFAM" id="SSF52777">
    <property type="entry name" value="CoA-dependent acyltransferases"/>
    <property type="match status" value="1"/>
</dbReference>
<comment type="caution">
    <text evidence="15">The sequence shown here is derived from an EMBL/GenBank/DDBJ whole genome shotgun (WGS) entry which is preliminary data.</text>
</comment>
<evidence type="ECO:0000256" key="9">
    <source>
        <dbReference type="ARBA" id="ARBA00023315"/>
    </source>
</evidence>
<keyword evidence="16" id="KW-1185">Reference proteome</keyword>
<feature type="domain" description="O-acyltransferase WSD1 C-terminal" evidence="14">
    <location>
        <begin position="307"/>
        <end position="452"/>
    </location>
</feature>
<dbReference type="EC" id="2.3.1.20" evidence="4 11"/>
<dbReference type="GO" id="GO:0019432">
    <property type="term" value="P:triglyceride biosynthetic process"/>
    <property type="evidence" value="ECO:0007669"/>
    <property type="project" value="UniProtKB-UniPathway"/>
</dbReference>
<evidence type="ECO:0000256" key="12">
    <source>
        <dbReference type="SAM" id="MobiDB-lite"/>
    </source>
</evidence>
<comment type="similarity">
    <text evidence="3 11">Belongs to the long-chain O-acyltransferase family.</text>
</comment>
<proteinExistence type="inferred from homology"/>